<organism evidence="1 2">
    <name type="scientific">Cupriavidus lacunae</name>
    <dbReference type="NCBI Taxonomy" id="2666307"/>
    <lineage>
        <taxon>Bacteria</taxon>
        <taxon>Pseudomonadati</taxon>
        <taxon>Pseudomonadota</taxon>
        <taxon>Betaproteobacteria</taxon>
        <taxon>Burkholderiales</taxon>
        <taxon>Burkholderiaceae</taxon>
        <taxon>Cupriavidus</taxon>
    </lineage>
</organism>
<gene>
    <name evidence="1" type="ORF">DN412_34655</name>
</gene>
<reference evidence="2" key="1">
    <citation type="submission" date="2018-06" db="EMBL/GenBank/DDBJ databases">
        <authorList>
            <person name="Feng T."/>
            <person name="Jeon C.O."/>
        </authorList>
    </citation>
    <scope>NUCLEOTIDE SEQUENCE [LARGE SCALE GENOMIC DNA]</scope>
    <source>
        <strain evidence="2">S23</strain>
    </source>
</reference>
<keyword evidence="2" id="KW-1185">Reference proteome</keyword>
<protein>
    <submittedName>
        <fullName evidence="1">Uncharacterized protein</fullName>
    </submittedName>
</protein>
<name>A0A370NJS0_9BURK</name>
<evidence type="ECO:0000313" key="1">
    <source>
        <dbReference type="EMBL" id="RDK05849.1"/>
    </source>
</evidence>
<evidence type="ECO:0000313" key="2">
    <source>
        <dbReference type="Proteomes" id="UP000255165"/>
    </source>
</evidence>
<proteinExistence type="predicted"/>
<sequence>MTGPRIQTMRKQKEPSDAMLPTLARLHREVRTMTRRMHRKSMLRARDGVDDYAENLSAVINDILDQSAASHEKVICFASASQFGIPMHHHSERCRLAALYTGSSAMRVLYWTAVRRMRSSWPPLQAESDLDARSCKSHVNAAFAPAPKSPETVLCTKCETLRIDSLSSHGHDALHPISGIHFRCIGSGVLVEAIEHECRICCTTWTRHRSASSLFVSWSISTQG</sequence>
<dbReference type="EMBL" id="QKWJ01000080">
    <property type="protein sequence ID" value="RDK05849.1"/>
    <property type="molecule type" value="Genomic_DNA"/>
</dbReference>
<accession>A0A370NJS0</accession>
<dbReference type="Proteomes" id="UP000255165">
    <property type="component" value="Unassembled WGS sequence"/>
</dbReference>
<dbReference type="AlphaFoldDB" id="A0A370NJS0"/>
<comment type="caution">
    <text evidence="1">The sequence shown here is derived from an EMBL/GenBank/DDBJ whole genome shotgun (WGS) entry which is preliminary data.</text>
</comment>